<dbReference type="EMBL" id="JAEMHM010000011">
    <property type="protein sequence ID" value="MBJ6725973.1"/>
    <property type="molecule type" value="Genomic_DNA"/>
</dbReference>
<proteinExistence type="predicted"/>
<dbReference type="SUPFAM" id="SSF54862">
    <property type="entry name" value="4Fe-4S ferredoxins"/>
    <property type="match status" value="1"/>
</dbReference>
<feature type="domain" description="4Fe-4S ferredoxin-type" evidence="4">
    <location>
        <begin position="320"/>
        <end position="349"/>
    </location>
</feature>
<evidence type="ECO:0000256" key="3">
    <source>
        <dbReference type="ARBA" id="ARBA00023014"/>
    </source>
</evidence>
<organism evidence="5 6">
    <name type="scientific">Geomesophilobacter sediminis</name>
    <dbReference type="NCBI Taxonomy" id="2798584"/>
    <lineage>
        <taxon>Bacteria</taxon>
        <taxon>Pseudomonadati</taxon>
        <taxon>Thermodesulfobacteriota</taxon>
        <taxon>Desulfuromonadia</taxon>
        <taxon>Geobacterales</taxon>
        <taxon>Geobacteraceae</taxon>
        <taxon>Geomesophilobacter</taxon>
    </lineage>
</organism>
<sequence length="434" mass="49263">MPHPSTRSNYTSLIERLNRFPQGAPPSELLYKILALMVNEHEAGLLGQLPVLPFTAAKASHIWGMREVEAARILEGFADRALLLDVLQHDEKLYVLPPPMRGFFEFSMMRSRSDIDQESLSELLFQYLNLEGAFIKELHTGETKLGRIFVGEGEIPTAHVTQVYDYERASEVVKNAWRIGISTCYCRHKMKQLNRACSADLEMCMTFDHAADSLIRHGHAREIDSVECLDLLQKAREQNLIQFGENVREGVSFICNCCSCCCESLIAARKLGEVSPIHSTNFFPQLQQQYCNGCGRCVDACPVEALHLISANEPLRQGKRKCVIDVKRCIGCGVCVRVCQCGALSLVPKPERVPTPVDTAHRIVLMAIERDKLQHLIWDNNARTSHRIISLLMGLILKLSPVKQSLVKKQLGSRYLDLMIKRRRERLKREIQWL</sequence>
<dbReference type="Gene3D" id="3.30.70.3270">
    <property type="match status" value="1"/>
</dbReference>
<dbReference type="GO" id="GO:0046872">
    <property type="term" value="F:metal ion binding"/>
    <property type="evidence" value="ECO:0007669"/>
    <property type="project" value="UniProtKB-KW"/>
</dbReference>
<dbReference type="RefSeq" id="WP_199384861.1">
    <property type="nucleotide sequence ID" value="NZ_JAEMHM010000011.1"/>
</dbReference>
<keyword evidence="2" id="KW-0408">Iron</keyword>
<evidence type="ECO:0000256" key="2">
    <source>
        <dbReference type="ARBA" id="ARBA00023004"/>
    </source>
</evidence>
<protein>
    <submittedName>
        <fullName evidence="5">4Fe-4S binding protein</fullName>
    </submittedName>
</protein>
<dbReference type="PROSITE" id="PS51379">
    <property type="entry name" value="4FE4S_FER_2"/>
    <property type="match status" value="2"/>
</dbReference>
<dbReference type="AlphaFoldDB" id="A0A8J7IQ89"/>
<dbReference type="PROSITE" id="PS00198">
    <property type="entry name" value="4FE4S_FER_1"/>
    <property type="match status" value="1"/>
</dbReference>
<dbReference type="Pfam" id="PF12838">
    <property type="entry name" value="Fer4_7"/>
    <property type="match status" value="1"/>
</dbReference>
<dbReference type="SUPFAM" id="SSF46548">
    <property type="entry name" value="alpha-helical ferredoxin"/>
    <property type="match status" value="1"/>
</dbReference>
<reference evidence="5" key="1">
    <citation type="submission" date="2020-12" db="EMBL/GenBank/DDBJ databases">
        <title>Geomonas sp. Red875, isolated from river sediment.</title>
        <authorList>
            <person name="Xu Z."/>
            <person name="Zhang Z."/>
            <person name="Masuda Y."/>
            <person name="Itoh H."/>
            <person name="Senoo K."/>
        </authorList>
    </citation>
    <scope>NUCLEOTIDE SEQUENCE</scope>
    <source>
        <strain evidence="5">Red875</strain>
    </source>
</reference>
<gene>
    <name evidence="5" type="ORF">JFN93_14745</name>
</gene>
<evidence type="ECO:0000313" key="5">
    <source>
        <dbReference type="EMBL" id="MBJ6725973.1"/>
    </source>
</evidence>
<evidence type="ECO:0000256" key="1">
    <source>
        <dbReference type="ARBA" id="ARBA00022723"/>
    </source>
</evidence>
<dbReference type="GO" id="GO:0051536">
    <property type="term" value="F:iron-sulfur cluster binding"/>
    <property type="evidence" value="ECO:0007669"/>
    <property type="project" value="UniProtKB-KW"/>
</dbReference>
<keyword evidence="6" id="KW-1185">Reference proteome</keyword>
<dbReference type="InterPro" id="IPR017896">
    <property type="entry name" value="4Fe4S_Fe-S-bd"/>
</dbReference>
<feature type="domain" description="4Fe-4S ferredoxin-type" evidence="4">
    <location>
        <begin position="282"/>
        <end position="311"/>
    </location>
</feature>
<evidence type="ECO:0000313" key="6">
    <source>
        <dbReference type="Proteomes" id="UP000636888"/>
    </source>
</evidence>
<keyword evidence="3" id="KW-0411">Iron-sulfur</keyword>
<dbReference type="Proteomes" id="UP000636888">
    <property type="component" value="Unassembled WGS sequence"/>
</dbReference>
<dbReference type="InterPro" id="IPR017900">
    <property type="entry name" value="4Fe4S_Fe_S_CS"/>
</dbReference>
<comment type="caution">
    <text evidence="5">The sequence shown here is derived from an EMBL/GenBank/DDBJ whole genome shotgun (WGS) entry which is preliminary data.</text>
</comment>
<keyword evidence="1" id="KW-0479">Metal-binding</keyword>
<name>A0A8J7IQ89_9BACT</name>
<accession>A0A8J7IQ89</accession>
<evidence type="ECO:0000259" key="4">
    <source>
        <dbReference type="PROSITE" id="PS51379"/>
    </source>
</evidence>